<proteinExistence type="predicted"/>
<dbReference type="EMBL" id="CM047945">
    <property type="protein sequence ID" value="KAI9898145.1"/>
    <property type="molecule type" value="Genomic_DNA"/>
</dbReference>
<evidence type="ECO:0000313" key="2">
    <source>
        <dbReference type="Proteomes" id="UP001163324"/>
    </source>
</evidence>
<protein>
    <submittedName>
        <fullName evidence="1">Uncharacterized protein</fullName>
    </submittedName>
</protein>
<comment type="caution">
    <text evidence="1">The sequence shown here is derived from an EMBL/GenBank/DDBJ whole genome shotgun (WGS) entry which is preliminary data.</text>
</comment>
<evidence type="ECO:0000313" key="1">
    <source>
        <dbReference type="EMBL" id="KAI9898145.1"/>
    </source>
</evidence>
<keyword evidence="2" id="KW-1185">Reference proteome</keyword>
<organism evidence="1 2">
    <name type="scientific">Trichothecium roseum</name>
    <dbReference type="NCBI Taxonomy" id="47278"/>
    <lineage>
        <taxon>Eukaryota</taxon>
        <taxon>Fungi</taxon>
        <taxon>Dikarya</taxon>
        <taxon>Ascomycota</taxon>
        <taxon>Pezizomycotina</taxon>
        <taxon>Sordariomycetes</taxon>
        <taxon>Hypocreomycetidae</taxon>
        <taxon>Hypocreales</taxon>
        <taxon>Hypocreales incertae sedis</taxon>
        <taxon>Trichothecium</taxon>
    </lineage>
</organism>
<gene>
    <name evidence="1" type="ORF">N3K66_006505</name>
</gene>
<accession>A0ACC0UVI1</accession>
<sequence>MAPVLKIAAAQFESKVSDVEANFKKATDYINSAAEQGCDLVVLPEFHLTSWDTKYPGFRDACEASNAYLVKYQELARRLGINIVPGTICGPPEGNGEDEDQLHNMSYFIAAGTGDICGSYQKKNLWHPEREHITSSGHEPHQAFDTPFTSGGDGKPATAIRAGLLTCWDLAFPEAFRALVRDGAQLIIVPSFWFLSDVDEAGTKLNPESERLFLESATVARAFENTACIVFCNAAGASCITLPHLGALGRLDFGVEGLLVKEVDMGVLAVAENNYKIRQDLRSADWHYGYKK</sequence>
<name>A0ACC0UVI1_9HYPO</name>
<dbReference type="Proteomes" id="UP001163324">
    <property type="component" value="Chromosome 6"/>
</dbReference>
<reference evidence="1" key="1">
    <citation type="submission" date="2022-10" db="EMBL/GenBank/DDBJ databases">
        <title>Complete Genome of Trichothecium roseum strain YXFP-22015, a Plant Pathogen Isolated from Citrus.</title>
        <authorList>
            <person name="Wang Y."/>
            <person name="Zhu L."/>
        </authorList>
    </citation>
    <scope>NUCLEOTIDE SEQUENCE</scope>
    <source>
        <strain evidence="1">YXFP-22015</strain>
    </source>
</reference>